<dbReference type="AlphaFoldDB" id="A0A4Y2GY98"/>
<comment type="caution">
    <text evidence="1">The sequence shown here is derived from an EMBL/GenBank/DDBJ whole genome shotgun (WGS) entry which is preliminary data.</text>
</comment>
<protein>
    <submittedName>
        <fullName evidence="1">Uncharacterized protein</fullName>
    </submittedName>
</protein>
<accession>A0A4Y2GY98</accession>
<dbReference type="EMBL" id="BGPR01001634">
    <property type="protein sequence ID" value="GBM58443.1"/>
    <property type="molecule type" value="Genomic_DNA"/>
</dbReference>
<dbReference type="Gene3D" id="3.30.420.10">
    <property type="entry name" value="Ribonuclease H-like superfamily/Ribonuclease H"/>
    <property type="match status" value="1"/>
</dbReference>
<keyword evidence="2" id="KW-1185">Reference proteome</keyword>
<evidence type="ECO:0000313" key="1">
    <source>
        <dbReference type="EMBL" id="GBM58443.1"/>
    </source>
</evidence>
<reference evidence="1 2" key="1">
    <citation type="journal article" date="2019" name="Sci. Rep.">
        <title>Orb-weaving spider Araneus ventricosus genome elucidates the spidroin gene catalogue.</title>
        <authorList>
            <person name="Kono N."/>
            <person name="Nakamura H."/>
            <person name="Ohtoshi R."/>
            <person name="Moran D.A.P."/>
            <person name="Shinohara A."/>
            <person name="Yoshida Y."/>
            <person name="Fujiwara M."/>
            <person name="Mori M."/>
            <person name="Tomita M."/>
            <person name="Arakawa K."/>
        </authorList>
    </citation>
    <scope>NUCLEOTIDE SEQUENCE [LARGE SCALE GENOMIC DNA]</scope>
</reference>
<gene>
    <name evidence="1" type="ORF">AVEN_269133_1</name>
</gene>
<organism evidence="1 2">
    <name type="scientific">Araneus ventricosus</name>
    <name type="common">Orbweaver spider</name>
    <name type="synonym">Epeira ventricosa</name>
    <dbReference type="NCBI Taxonomy" id="182803"/>
    <lineage>
        <taxon>Eukaryota</taxon>
        <taxon>Metazoa</taxon>
        <taxon>Ecdysozoa</taxon>
        <taxon>Arthropoda</taxon>
        <taxon>Chelicerata</taxon>
        <taxon>Arachnida</taxon>
        <taxon>Araneae</taxon>
        <taxon>Araneomorphae</taxon>
        <taxon>Entelegynae</taxon>
        <taxon>Araneoidea</taxon>
        <taxon>Araneidae</taxon>
        <taxon>Araneus</taxon>
    </lineage>
</organism>
<dbReference type="OrthoDB" id="6503215at2759"/>
<evidence type="ECO:0000313" key="2">
    <source>
        <dbReference type="Proteomes" id="UP000499080"/>
    </source>
</evidence>
<name>A0A4Y2GY98_ARAVE</name>
<dbReference type="Proteomes" id="UP000499080">
    <property type="component" value="Unassembled WGS sequence"/>
</dbReference>
<dbReference type="GO" id="GO:0003676">
    <property type="term" value="F:nucleic acid binding"/>
    <property type="evidence" value="ECO:0007669"/>
    <property type="project" value="InterPro"/>
</dbReference>
<dbReference type="InterPro" id="IPR036397">
    <property type="entry name" value="RNaseH_sf"/>
</dbReference>
<proteinExistence type="predicted"/>
<sequence>MWSDDSRFSIFQNDGRTRVRKNLTKQRTLHAQCPLCRPIEAVSMIWSFFNGSGLGSTISFDNKMKSQQYLKVINDQVLPSIDFCSPMKQAYSRTTMPRSTEH</sequence>